<evidence type="ECO:0000313" key="3">
    <source>
        <dbReference type="Proteomes" id="UP000037784"/>
    </source>
</evidence>
<comment type="caution">
    <text evidence="2">The sequence shown here is derived from an EMBL/GenBank/DDBJ whole genome shotgun (WGS) entry which is preliminary data.</text>
</comment>
<dbReference type="EMBL" id="BBZA01000038">
    <property type="protein sequence ID" value="GAP62245.1"/>
    <property type="molecule type" value="Genomic_DNA"/>
</dbReference>
<reference evidence="2 3" key="1">
    <citation type="journal article" date="2015" name="Genome Announc.">
        <title>Draft Genome Sequence of a Heterotrophic Facultative Anaerobic Thermophilic Bacterium, Ardenticatena maritima Strain 110ST.</title>
        <authorList>
            <person name="Kawaichi S."/>
            <person name="Yoshida T."/>
            <person name="Sako Y."/>
            <person name="Nakamura R."/>
        </authorList>
    </citation>
    <scope>NUCLEOTIDE SEQUENCE [LARGE SCALE GENOMIC DNA]</scope>
    <source>
        <strain evidence="2 3">110S</strain>
    </source>
</reference>
<feature type="region of interest" description="Disordered" evidence="1">
    <location>
        <begin position="1"/>
        <end position="24"/>
    </location>
</feature>
<organism evidence="2 3">
    <name type="scientific">Ardenticatena maritima</name>
    <dbReference type="NCBI Taxonomy" id="872965"/>
    <lineage>
        <taxon>Bacteria</taxon>
        <taxon>Bacillati</taxon>
        <taxon>Chloroflexota</taxon>
        <taxon>Ardenticatenia</taxon>
        <taxon>Ardenticatenales</taxon>
        <taxon>Ardenticatenaceae</taxon>
        <taxon>Ardenticatena</taxon>
    </lineage>
</organism>
<dbReference type="Proteomes" id="UP000037784">
    <property type="component" value="Unassembled WGS sequence"/>
</dbReference>
<evidence type="ECO:0000256" key="1">
    <source>
        <dbReference type="SAM" id="MobiDB-lite"/>
    </source>
</evidence>
<sequence length="46" mass="5172">MEKKYSTPPFGHKGNFPTPPRAPHCNTHAHPTACLMTPLKHDNIHL</sequence>
<name>A0A0M8K5P3_9CHLR</name>
<dbReference type="InParanoid" id="A0A0M8K5P3"/>
<dbReference type="AlphaFoldDB" id="A0A0M8K5P3"/>
<protein>
    <submittedName>
        <fullName evidence="2">Uncharacterized protein</fullName>
    </submittedName>
</protein>
<reference evidence="3" key="2">
    <citation type="submission" date="2015-08" db="EMBL/GenBank/DDBJ databases">
        <title>Draft Genome Sequence of a Heterotrophic Facultative Anaerobic Bacterium Ardenticatena maritima Strain 110S.</title>
        <authorList>
            <person name="Kawaichi S."/>
            <person name="Yoshida T."/>
            <person name="Sako Y."/>
            <person name="Nakamura R."/>
        </authorList>
    </citation>
    <scope>NUCLEOTIDE SEQUENCE [LARGE SCALE GENOMIC DNA]</scope>
    <source>
        <strain evidence="3">110S</strain>
    </source>
</reference>
<keyword evidence="3" id="KW-1185">Reference proteome</keyword>
<gene>
    <name evidence="2" type="ORF">ARMA_0668</name>
</gene>
<evidence type="ECO:0000313" key="2">
    <source>
        <dbReference type="EMBL" id="GAP62245.1"/>
    </source>
</evidence>
<accession>A0A0M8K5P3</accession>
<proteinExistence type="predicted"/>